<keyword evidence="3" id="KW-1185">Reference proteome</keyword>
<sequence length="1430" mass="152802">MPPSDSEALFGRIIRAWVLPGRNERTQCSATQYCATRYGTPFETQPNATQPNATQSNARGTIDCATKPQSKGVGKAMANTTNQTRGRRSGSTLRSAAGGAAARLATVVAIGLPTPVRSVLPPALSAATSEPGNAFSRSLSTGDFGAVNELFENARILVPEEFEVSERVAFADLDLTIRNIECYDMSLGGIAVDHERTSDTSFLVTVGVSGLDVTCEMNYEYSYGILSGDGWLKIETENSQASSSVSFSGTDFDRARPPTGSAVQGCESDVGIREMDFEEDLASEVLEVFQGLVRNAAERAIGDVACEELSVAGTSVLGNLVGEAAGRLEPYLGHLGEAATDPLHLETGLVLPDDLEALDLQDTNGYVGRTVSEILGYLDAHLGASAPGSPGQDRQDLVVNSLLRSFVLEEDGSLPMDPASMPSLADQILFEGHDRLTEFSVTLNEIRLFGLDSITRLNSFRRIGKHTLQNELTWDSLSFEFDLTLDMKPSTLEDAILVDPTSPGIREDFTIGFALENIDVEVSLLLVLDGDAMGSMELGPLFHTENLLPCVLSVVHDARISGLDVDPAYVTDGPTLSGFVSSGLDRFVSDSIGAAFSVYEASLRTAVPNLFRTEVREGINAFLSSARASSGGVPGCPEAPSFDEGVLDFREFLDPESGGSYGDLVPAMKKMLDEELIATGDETGRPRINEALVAPFTGAQSGTRGTVVFPFDLFRFAAPNTVSQRFGMESLELRLFDPKIENIDTIQNPIRLFEPNATSGQILDNYATLGVPQRKLRIGVKGRIDAEGDPALATTNEIDLSVELSGAEAWVSLMARIDAGSLFRFPLRDVANPECWLNTLESPAAIGEGQSTGFALAGALLDTSAMGFNVSCASCTGAGPSVFPEMMGSLGAAGVSEVLGGRLVRLVLDLLRSDSTQAYINHRLMDAALRCPHSPEYVGPSASSRDDLEQEFPSLDHGSLETLVFAAAVAAEMATVVVARAHESYDLETSFPLSAQHDLGAKDDARLVDFTALEESVGEKASSGIAGFLAFLHRGADDPGGNGSLGVNSILRASLLDKNGEFSVSFEGPEATNDETGISLKELKIFGLDTISELKVFDAVGAQTLQNKIRWDEIRIQLVLSLGHKGDASAAKKSEITVSVGLSGVDLSLALFLEMDLDRLEALELWSIMETTKILPCLVSGAREARFTELELSIGSFAEVSIDGFDSSEIGSAASESTKLFLEQYGEGVASSMPKFFDSTVRSLLNNWLKHYTGELASDMCKHSPSRGSGFVDLRDLLQTAAIATHLGGTGLSGYGDTFRTALGFVRDLFKTDESTGLSGFNTVVIEPLTASNDGGAGAIHYPDDLFHSEEKIKIGALDTSVQFRAYDAKVENLNTVGAPLELFVGIPEEPYLLNNTITAGVGEQPLRFSSTVLLSLQGDGEWRLIERKD</sequence>
<proteinExistence type="predicted"/>
<reference evidence="2 3" key="1">
    <citation type="submission" date="2019-01" db="EMBL/GenBank/DDBJ databases">
        <authorList>
            <person name="Ferrante I. M."/>
        </authorList>
    </citation>
    <scope>NUCLEOTIDE SEQUENCE [LARGE SCALE GENOMIC DNA]</scope>
    <source>
        <strain evidence="2 3">B856</strain>
    </source>
</reference>
<dbReference type="Gene3D" id="3.15.10.10">
    <property type="entry name" value="Bactericidal permeability-increasing protein, domain 1"/>
    <property type="match status" value="1"/>
</dbReference>
<dbReference type="OrthoDB" id="48427at2759"/>
<evidence type="ECO:0000256" key="1">
    <source>
        <dbReference type="SAM" id="MobiDB-lite"/>
    </source>
</evidence>
<evidence type="ECO:0000313" key="2">
    <source>
        <dbReference type="EMBL" id="VEU39782.1"/>
    </source>
</evidence>
<evidence type="ECO:0000313" key="3">
    <source>
        <dbReference type="Proteomes" id="UP000291116"/>
    </source>
</evidence>
<accession>A0A448ZCM3</accession>
<name>A0A448ZCM3_9STRA</name>
<protein>
    <submittedName>
        <fullName evidence="2">Uncharacterized protein</fullName>
    </submittedName>
</protein>
<organism evidence="2 3">
    <name type="scientific">Pseudo-nitzschia multistriata</name>
    <dbReference type="NCBI Taxonomy" id="183589"/>
    <lineage>
        <taxon>Eukaryota</taxon>
        <taxon>Sar</taxon>
        <taxon>Stramenopiles</taxon>
        <taxon>Ochrophyta</taxon>
        <taxon>Bacillariophyta</taxon>
        <taxon>Bacillariophyceae</taxon>
        <taxon>Bacillariophycidae</taxon>
        <taxon>Bacillariales</taxon>
        <taxon>Bacillariaceae</taxon>
        <taxon>Pseudo-nitzschia</taxon>
    </lineage>
</organism>
<dbReference type="Proteomes" id="UP000291116">
    <property type="component" value="Unassembled WGS sequence"/>
</dbReference>
<feature type="region of interest" description="Disordered" evidence="1">
    <location>
        <begin position="66"/>
        <end position="93"/>
    </location>
</feature>
<gene>
    <name evidence="2" type="ORF">PSNMU_V1.4_AUG-EV-PASAV3_0066580</name>
</gene>
<dbReference type="EMBL" id="CAACVS010000236">
    <property type="protein sequence ID" value="VEU39782.1"/>
    <property type="molecule type" value="Genomic_DNA"/>
</dbReference>